<evidence type="ECO:0000256" key="1">
    <source>
        <dbReference type="ARBA" id="ARBA00003283"/>
    </source>
</evidence>
<dbReference type="InterPro" id="IPR028259">
    <property type="entry name" value="AP2-like_int_N"/>
</dbReference>
<dbReference type="GO" id="GO:0006310">
    <property type="term" value="P:DNA recombination"/>
    <property type="evidence" value="ECO:0007669"/>
    <property type="project" value="UniProtKB-KW"/>
</dbReference>
<evidence type="ECO:0000256" key="5">
    <source>
        <dbReference type="ARBA" id="ARBA00023172"/>
    </source>
</evidence>
<keyword evidence="4" id="KW-0238">DNA-binding</keyword>
<dbReference type="InterPro" id="IPR050090">
    <property type="entry name" value="Tyrosine_recombinase_XerCD"/>
</dbReference>
<dbReference type="AlphaFoldDB" id="A0A413T9C9"/>
<dbReference type="Proteomes" id="UP000285740">
    <property type="component" value="Unassembled WGS sequence"/>
</dbReference>
<dbReference type="InterPro" id="IPR004107">
    <property type="entry name" value="Integrase_SAM-like_N"/>
</dbReference>
<dbReference type="EMBL" id="QSFV01000004">
    <property type="protein sequence ID" value="RHA81577.1"/>
    <property type="molecule type" value="Genomic_DNA"/>
</dbReference>
<organism evidence="7 8">
    <name type="scientific">Eubacterium ventriosum</name>
    <dbReference type="NCBI Taxonomy" id="39496"/>
    <lineage>
        <taxon>Bacteria</taxon>
        <taxon>Bacillati</taxon>
        <taxon>Bacillota</taxon>
        <taxon>Clostridia</taxon>
        <taxon>Eubacteriales</taxon>
        <taxon>Eubacteriaceae</taxon>
        <taxon>Eubacterium</taxon>
    </lineage>
</organism>
<evidence type="ECO:0000256" key="3">
    <source>
        <dbReference type="ARBA" id="ARBA00022908"/>
    </source>
</evidence>
<dbReference type="InterPro" id="IPR011010">
    <property type="entry name" value="DNA_brk_join_enz"/>
</dbReference>
<gene>
    <name evidence="7" type="ORF">DW918_02585</name>
</gene>
<dbReference type="InterPro" id="IPR002104">
    <property type="entry name" value="Integrase_catalytic"/>
</dbReference>
<reference evidence="7 8" key="1">
    <citation type="submission" date="2018-08" db="EMBL/GenBank/DDBJ databases">
        <title>A genome reference for cultivated species of the human gut microbiota.</title>
        <authorList>
            <person name="Zou Y."/>
            <person name="Xue W."/>
            <person name="Luo G."/>
        </authorList>
    </citation>
    <scope>NUCLEOTIDE SEQUENCE [LARGE SCALE GENOMIC DNA]</scope>
    <source>
        <strain evidence="7 8">AM42-30</strain>
    </source>
</reference>
<comment type="caution">
    <text evidence="7">The sequence shown here is derived from an EMBL/GenBank/DDBJ whole genome shotgun (WGS) entry which is preliminary data.</text>
</comment>
<dbReference type="PANTHER" id="PTHR30349:SF64">
    <property type="entry name" value="PROPHAGE INTEGRASE INTD-RELATED"/>
    <property type="match status" value="1"/>
</dbReference>
<evidence type="ECO:0000256" key="4">
    <source>
        <dbReference type="ARBA" id="ARBA00023125"/>
    </source>
</evidence>
<dbReference type="GO" id="GO:0003677">
    <property type="term" value="F:DNA binding"/>
    <property type="evidence" value="ECO:0007669"/>
    <property type="project" value="UniProtKB-KW"/>
</dbReference>
<dbReference type="Pfam" id="PF14659">
    <property type="entry name" value="Phage_int_SAM_3"/>
    <property type="match status" value="1"/>
</dbReference>
<proteinExistence type="inferred from homology"/>
<accession>A0A413T9C9</accession>
<keyword evidence="3" id="KW-0229">DNA integration</keyword>
<dbReference type="CDD" id="cd01189">
    <property type="entry name" value="INT_ICEBs1_C_like"/>
    <property type="match status" value="1"/>
</dbReference>
<dbReference type="Pfam" id="PF14657">
    <property type="entry name" value="Arm-DNA-bind_4"/>
    <property type="match status" value="1"/>
</dbReference>
<dbReference type="SUPFAM" id="SSF56349">
    <property type="entry name" value="DNA breaking-rejoining enzymes"/>
    <property type="match status" value="1"/>
</dbReference>
<dbReference type="GO" id="GO:0015074">
    <property type="term" value="P:DNA integration"/>
    <property type="evidence" value="ECO:0007669"/>
    <property type="project" value="UniProtKB-KW"/>
</dbReference>
<dbReference type="Pfam" id="PF00589">
    <property type="entry name" value="Phage_integrase"/>
    <property type="match status" value="1"/>
</dbReference>
<dbReference type="InterPro" id="IPR013762">
    <property type="entry name" value="Integrase-like_cat_sf"/>
</dbReference>
<comment type="similarity">
    <text evidence="2">Belongs to the 'phage' integrase family.</text>
</comment>
<sequence length="364" mass="43062">MVFKNPKTDKWEVRCYYKNYKGERKQKTKRGFRTKSEALDWERHFKLQDHQDLDMTIEDFFELYKRDVSHKVRPNTWEEKEYIILTKILPYLGKRKINELKVTDIFEWQREIQSLTTQNGKSFSKSYLGTIHNQLSAMLNHAVRYYGLKWNVASKAGNMGSARDRNVDFWTQKEYQKFIEQVADKPQSFYGFEILYWCGLRIGELLALTPKDFDFENNVLKITKSYKKVKGKDIVTDPKTPKSIRDIVIPEFLAEEIKEYLASIYGIKENDRIFQNSKSYFRHEMIRGSKAAGVKRIRIHDLRHSHVSYLINKGYTALAIADRLGHEAVDITYKYAHLFPTVQTDMAKTMDAEREALLDECEEQ</sequence>
<dbReference type="InterPro" id="IPR010998">
    <property type="entry name" value="Integrase_recombinase_N"/>
</dbReference>
<evidence type="ECO:0000313" key="7">
    <source>
        <dbReference type="EMBL" id="RHA81577.1"/>
    </source>
</evidence>
<comment type="function">
    <text evidence="1">Site-specific tyrosine recombinase, which acts by catalyzing the cutting and rejoining of the recombining DNA molecules.</text>
</comment>
<evidence type="ECO:0000313" key="8">
    <source>
        <dbReference type="Proteomes" id="UP000285740"/>
    </source>
</evidence>
<dbReference type="Gene3D" id="1.10.150.130">
    <property type="match status" value="1"/>
</dbReference>
<dbReference type="PANTHER" id="PTHR30349">
    <property type="entry name" value="PHAGE INTEGRASE-RELATED"/>
    <property type="match status" value="1"/>
</dbReference>
<dbReference type="Gene3D" id="1.10.443.10">
    <property type="entry name" value="Intergrase catalytic core"/>
    <property type="match status" value="1"/>
</dbReference>
<feature type="domain" description="Tyr recombinase" evidence="6">
    <location>
        <begin position="165"/>
        <end position="351"/>
    </location>
</feature>
<evidence type="ECO:0000256" key="2">
    <source>
        <dbReference type="ARBA" id="ARBA00008857"/>
    </source>
</evidence>
<protein>
    <submittedName>
        <fullName evidence="7">Site-specific integrase</fullName>
    </submittedName>
</protein>
<dbReference type="RefSeq" id="WP_118030119.1">
    <property type="nucleotide sequence ID" value="NZ_QSFV01000004.1"/>
</dbReference>
<evidence type="ECO:0000259" key="6">
    <source>
        <dbReference type="PROSITE" id="PS51898"/>
    </source>
</evidence>
<dbReference type="PROSITE" id="PS51898">
    <property type="entry name" value="TYR_RECOMBINASE"/>
    <property type="match status" value="1"/>
</dbReference>
<keyword evidence="5" id="KW-0233">DNA recombination</keyword>
<name>A0A413T9C9_9FIRM</name>